<sequence length="225" mass="26203">MINMLFTFFDQQLDRADFGNHLDSVPQALRERIGKFRRWQDAHCSLFGKLLLIEGLKKYGISRGILNEIQYTKYNRPFLTGEIDFNISHSGKAVVCVITQNGDIGVDIEEINPIKLEYFTRQFTERELAIIRNAKDNDREFYRWWTRKEAIIKADGMGLSLPLKKIRFDGSGQAEINNRTWQMREIALPHEKYCCHLAFDGKADTPMSIEQYYIGAKLTSQKLNQ</sequence>
<keyword evidence="6" id="KW-1185">Reference proteome</keyword>
<name>A0ABT8L7L8_9BACT</name>
<dbReference type="Gene3D" id="3.90.470.20">
    <property type="entry name" value="4'-phosphopantetheinyl transferase domain"/>
    <property type="match status" value="2"/>
</dbReference>
<dbReference type="PANTHER" id="PTHR12215">
    <property type="entry name" value="PHOSPHOPANTETHEINE TRANSFERASE"/>
    <property type="match status" value="1"/>
</dbReference>
<dbReference type="GO" id="GO:0016740">
    <property type="term" value="F:transferase activity"/>
    <property type="evidence" value="ECO:0007669"/>
    <property type="project" value="UniProtKB-KW"/>
</dbReference>
<dbReference type="InterPro" id="IPR050559">
    <property type="entry name" value="P-Pant_transferase_sf"/>
</dbReference>
<evidence type="ECO:0000256" key="1">
    <source>
        <dbReference type="ARBA" id="ARBA00010990"/>
    </source>
</evidence>
<dbReference type="InterPro" id="IPR037143">
    <property type="entry name" value="4-PPantetheinyl_Trfase_dom_sf"/>
</dbReference>
<feature type="domain" description="4'-phosphopantetheinyl transferase N-terminal" evidence="4">
    <location>
        <begin position="16"/>
        <end position="97"/>
    </location>
</feature>
<comment type="similarity">
    <text evidence="1">Belongs to the P-Pant transferase superfamily. Gsp/Sfp/HetI/AcpT family.</text>
</comment>
<gene>
    <name evidence="5" type="ORF">QQ020_16875</name>
</gene>
<evidence type="ECO:0000313" key="5">
    <source>
        <dbReference type="EMBL" id="MDN5213749.1"/>
    </source>
</evidence>
<evidence type="ECO:0000259" key="3">
    <source>
        <dbReference type="Pfam" id="PF01648"/>
    </source>
</evidence>
<evidence type="ECO:0000256" key="2">
    <source>
        <dbReference type="ARBA" id="ARBA00022679"/>
    </source>
</evidence>
<dbReference type="PANTHER" id="PTHR12215:SF10">
    <property type="entry name" value="L-AMINOADIPATE-SEMIALDEHYDE DEHYDROGENASE-PHOSPHOPANTETHEINYL TRANSFERASE"/>
    <property type="match status" value="1"/>
</dbReference>
<dbReference type="Pfam" id="PF01648">
    <property type="entry name" value="ACPS"/>
    <property type="match status" value="1"/>
</dbReference>
<evidence type="ECO:0000313" key="6">
    <source>
        <dbReference type="Proteomes" id="UP001172083"/>
    </source>
</evidence>
<dbReference type="InterPro" id="IPR055066">
    <property type="entry name" value="AASDHPPT_N"/>
</dbReference>
<comment type="caution">
    <text evidence="5">The sequence shown here is derived from an EMBL/GenBank/DDBJ whole genome shotgun (WGS) entry which is preliminary data.</text>
</comment>
<organism evidence="5 6">
    <name type="scientific">Agaribacillus aureus</name>
    <dbReference type="NCBI Taxonomy" id="3051825"/>
    <lineage>
        <taxon>Bacteria</taxon>
        <taxon>Pseudomonadati</taxon>
        <taxon>Bacteroidota</taxon>
        <taxon>Cytophagia</taxon>
        <taxon>Cytophagales</taxon>
        <taxon>Splendidivirgaceae</taxon>
        <taxon>Agaribacillus</taxon>
    </lineage>
</organism>
<dbReference type="RefSeq" id="WP_346759087.1">
    <property type="nucleotide sequence ID" value="NZ_JAUJEB010000003.1"/>
</dbReference>
<proteinExistence type="inferred from homology"/>
<dbReference type="SUPFAM" id="SSF56214">
    <property type="entry name" value="4'-phosphopantetheinyl transferase"/>
    <property type="match status" value="2"/>
</dbReference>
<dbReference type="Pfam" id="PF22624">
    <property type="entry name" value="AASDHPPT_N"/>
    <property type="match status" value="1"/>
</dbReference>
<keyword evidence="2 5" id="KW-0808">Transferase</keyword>
<reference evidence="5" key="1">
    <citation type="submission" date="2023-06" db="EMBL/GenBank/DDBJ databases">
        <title>Genomic of Agaribacillus aureum.</title>
        <authorList>
            <person name="Wang G."/>
        </authorList>
    </citation>
    <scope>NUCLEOTIDE SEQUENCE</scope>
    <source>
        <strain evidence="5">BMA12</strain>
    </source>
</reference>
<dbReference type="Proteomes" id="UP001172083">
    <property type="component" value="Unassembled WGS sequence"/>
</dbReference>
<dbReference type="InterPro" id="IPR008278">
    <property type="entry name" value="4-PPantetheinyl_Trfase_dom"/>
</dbReference>
<protein>
    <submittedName>
        <fullName evidence="5">4'-phosphopantetheinyl transferase superfamily protein</fullName>
    </submittedName>
</protein>
<evidence type="ECO:0000259" key="4">
    <source>
        <dbReference type="Pfam" id="PF22624"/>
    </source>
</evidence>
<dbReference type="EMBL" id="JAUJEB010000003">
    <property type="protein sequence ID" value="MDN5213749.1"/>
    <property type="molecule type" value="Genomic_DNA"/>
</dbReference>
<feature type="domain" description="4'-phosphopantetheinyl transferase" evidence="3">
    <location>
        <begin position="104"/>
        <end position="179"/>
    </location>
</feature>
<accession>A0ABT8L7L8</accession>